<dbReference type="SUPFAM" id="SSF103473">
    <property type="entry name" value="MFS general substrate transporter"/>
    <property type="match status" value="1"/>
</dbReference>
<evidence type="ECO:0000256" key="8">
    <source>
        <dbReference type="SAM" id="Phobius"/>
    </source>
</evidence>
<evidence type="ECO:0000256" key="3">
    <source>
        <dbReference type="ARBA" id="ARBA00022692"/>
    </source>
</evidence>
<evidence type="ECO:0000256" key="1">
    <source>
        <dbReference type="ARBA" id="ARBA00004141"/>
    </source>
</evidence>
<feature type="region of interest" description="Disordered" evidence="7">
    <location>
        <begin position="1"/>
        <end position="34"/>
    </location>
</feature>
<dbReference type="RefSeq" id="XP_018010585.1">
    <property type="nucleotide sequence ID" value="XM_018155096.2"/>
</dbReference>
<keyword evidence="9" id="KW-1185">Reference proteome</keyword>
<evidence type="ECO:0000256" key="6">
    <source>
        <dbReference type="ARBA" id="ARBA00023180"/>
    </source>
</evidence>
<dbReference type="Pfam" id="PF05978">
    <property type="entry name" value="UNC-93"/>
    <property type="match status" value="1"/>
</dbReference>
<feature type="transmembrane region" description="Helical" evidence="8">
    <location>
        <begin position="52"/>
        <end position="70"/>
    </location>
</feature>
<dbReference type="OrthoDB" id="78663at2759"/>
<protein>
    <submittedName>
        <fullName evidence="10">UNC93-like protein</fullName>
    </submittedName>
</protein>
<dbReference type="KEGG" id="hazt:108667983"/>
<dbReference type="GO" id="GO:0006937">
    <property type="term" value="P:regulation of muscle contraction"/>
    <property type="evidence" value="ECO:0007669"/>
    <property type="project" value="TreeGrafter"/>
</dbReference>
<organism evidence="9 10">
    <name type="scientific">Hyalella azteca</name>
    <name type="common">Amphipod</name>
    <dbReference type="NCBI Taxonomy" id="294128"/>
    <lineage>
        <taxon>Eukaryota</taxon>
        <taxon>Metazoa</taxon>
        <taxon>Ecdysozoa</taxon>
        <taxon>Arthropoda</taxon>
        <taxon>Crustacea</taxon>
        <taxon>Multicrustacea</taxon>
        <taxon>Malacostraca</taxon>
        <taxon>Eumalacostraca</taxon>
        <taxon>Peracarida</taxon>
        <taxon>Amphipoda</taxon>
        <taxon>Senticaudata</taxon>
        <taxon>Talitrida</taxon>
        <taxon>Talitroidea</taxon>
        <taxon>Hyalellidae</taxon>
        <taxon>Hyalella</taxon>
    </lineage>
</organism>
<feature type="transmembrane region" description="Helical" evidence="8">
    <location>
        <begin position="82"/>
        <end position="104"/>
    </location>
</feature>
<evidence type="ECO:0000256" key="4">
    <source>
        <dbReference type="ARBA" id="ARBA00022989"/>
    </source>
</evidence>
<dbReference type="InterPro" id="IPR036259">
    <property type="entry name" value="MFS_trans_sf"/>
</dbReference>
<keyword evidence="3 8" id="KW-0812">Transmembrane</keyword>
<dbReference type="GO" id="GO:0043266">
    <property type="term" value="P:regulation of potassium ion transport"/>
    <property type="evidence" value="ECO:0007669"/>
    <property type="project" value="TreeGrafter"/>
</dbReference>
<dbReference type="Proteomes" id="UP000694843">
    <property type="component" value="Unplaced"/>
</dbReference>
<feature type="transmembrane region" description="Helical" evidence="8">
    <location>
        <begin position="336"/>
        <end position="355"/>
    </location>
</feature>
<feature type="compositionally biased region" description="Polar residues" evidence="7">
    <location>
        <begin position="1"/>
        <end position="11"/>
    </location>
</feature>
<dbReference type="InterPro" id="IPR051951">
    <property type="entry name" value="UNC-93_regulatory"/>
</dbReference>
<reference evidence="10" key="1">
    <citation type="submission" date="2025-08" db="UniProtKB">
        <authorList>
            <consortium name="RefSeq"/>
        </authorList>
    </citation>
    <scope>IDENTIFICATION</scope>
    <source>
        <tissue evidence="10">Whole organism</tissue>
    </source>
</reference>
<dbReference type="Gene3D" id="1.20.1250.20">
    <property type="entry name" value="MFS general substrate transporter like domains"/>
    <property type="match status" value="1"/>
</dbReference>
<keyword evidence="5 8" id="KW-0472">Membrane</keyword>
<dbReference type="PANTHER" id="PTHR19444:SF13">
    <property type="entry name" value="PROTEIN UNC-93 HOMOLOG A"/>
    <property type="match status" value="1"/>
</dbReference>
<dbReference type="GO" id="GO:0055120">
    <property type="term" value="C:striated muscle dense body"/>
    <property type="evidence" value="ECO:0007669"/>
    <property type="project" value="TreeGrafter"/>
</dbReference>
<dbReference type="InterPro" id="IPR010291">
    <property type="entry name" value="Ion_channel_UNC-93"/>
</dbReference>
<gene>
    <name evidence="10" type="primary">LOC108667983</name>
</gene>
<dbReference type="AlphaFoldDB" id="A0A8B7NAI0"/>
<evidence type="ECO:0000313" key="10">
    <source>
        <dbReference type="RefSeq" id="XP_018010585.1"/>
    </source>
</evidence>
<keyword evidence="6" id="KW-0325">Glycoprotein</keyword>
<dbReference type="GO" id="GO:0015459">
    <property type="term" value="F:potassium channel regulator activity"/>
    <property type="evidence" value="ECO:0007669"/>
    <property type="project" value="TreeGrafter"/>
</dbReference>
<evidence type="ECO:0000256" key="2">
    <source>
        <dbReference type="ARBA" id="ARBA00009172"/>
    </source>
</evidence>
<dbReference type="GeneID" id="108667983"/>
<feature type="transmembrane region" description="Helical" evidence="8">
    <location>
        <begin position="111"/>
        <end position="129"/>
    </location>
</feature>
<keyword evidence="4 8" id="KW-1133">Transmembrane helix</keyword>
<name>A0A8B7NAI0_HYAAZ</name>
<dbReference type="GO" id="GO:0005886">
    <property type="term" value="C:plasma membrane"/>
    <property type="evidence" value="ECO:0007669"/>
    <property type="project" value="TreeGrafter"/>
</dbReference>
<comment type="subcellular location">
    <subcellularLocation>
        <location evidence="1">Membrane</location>
        <topology evidence="1">Multi-pass membrane protein</topology>
    </subcellularLocation>
</comment>
<accession>A0A8B7NAI0</accession>
<comment type="similarity">
    <text evidence="2">Belongs to the unc-93 family.</text>
</comment>
<sequence length="498" mass="54971">MEMNSKGNTNDGFEDYKDEDPKTPASKLPPVARPKQLTAEERREKFHILKNIIIISTAFFLLFSSFQSMANLQSSINPGSGTIALAVLYAALVVSCAFIPTLLIKKLTVKWTMALCVLGYSSYIAAQFYPRHFTLIPTAIILGLGAAPMWSSKCTYLTQVGKRYGEIVGENSEVIITRFFGLFFLFFQSSQVIGNLISSTVLSQGESPRRTEEQLQLCGVNFCPHHNLSSGNVTTIDPPEQSKIYTMASIYLVLSLLASVIIASFVDPLTRFVDETKDASSTGKSGLQLLVATFNHMRHPFQLLIIPLTIWSGVEQGYIGADYTAAYVSCGLGVHMVGYTMICFGVCDAICSISFTPLVKIVGRLPVFTLAAILNAAAIIIMFTWRPTPDNLAMFFIVPALWGTADAVWQTQINALYGVIFPGESEAAFSNYRLWESIGYIINYATHSSLCNTDKLFIVVGFLVIGMIGYYIVELIDRMNWLPKNERGIAKPIDKICS</sequence>
<feature type="transmembrane region" description="Helical" evidence="8">
    <location>
        <begin position="244"/>
        <end position="266"/>
    </location>
</feature>
<feature type="transmembrane region" description="Helical" evidence="8">
    <location>
        <begin position="367"/>
        <end position="385"/>
    </location>
</feature>
<proteinExistence type="inferred from homology"/>
<dbReference type="PANTHER" id="PTHR19444">
    <property type="entry name" value="UNC-93 RELATED"/>
    <property type="match status" value="1"/>
</dbReference>
<evidence type="ECO:0000256" key="5">
    <source>
        <dbReference type="ARBA" id="ARBA00023136"/>
    </source>
</evidence>
<dbReference type="FunFam" id="1.20.1250.20:FF:000290">
    <property type="entry name" value="Unc-93 homolog A"/>
    <property type="match status" value="1"/>
</dbReference>
<evidence type="ECO:0000313" key="9">
    <source>
        <dbReference type="Proteomes" id="UP000694843"/>
    </source>
</evidence>
<feature type="transmembrane region" description="Helical" evidence="8">
    <location>
        <begin position="135"/>
        <end position="152"/>
    </location>
</feature>
<feature type="transmembrane region" description="Helical" evidence="8">
    <location>
        <begin position="456"/>
        <end position="473"/>
    </location>
</feature>
<dbReference type="OMA" id="TSKCAYL"/>
<evidence type="ECO:0000256" key="7">
    <source>
        <dbReference type="SAM" id="MobiDB-lite"/>
    </source>
</evidence>